<comment type="caution">
    <text evidence="4">The sequence shown here is derived from an EMBL/GenBank/DDBJ whole genome shotgun (WGS) entry which is preliminary data.</text>
</comment>
<name>A0A4Y8LA51_9BACT</name>
<sequence length="352" mass="39740">MKKMKKIISIYALLLVVFFSGCKNDDWEYEDYEGGTTVYFATQYPVRKIVLGNDETYDISIDNEHKFIIYATMGGVYSNKTNRMVDIAVVNSLCDNLQFEDGGDIIPMPSNYYTLASNQIVIPKGKVMGGVEVQLTDAFFADPLALKNTYVIPLVMSNVQNADSILSGKPKVDNPSRVSASDWEVTPKDYVLYAVKYINPWDAVYLRRGVDIVTEGGQVSTIIRHEQYTEKDEVYTISTLALKKNKCTVSTQVEVWNEAEQKNNTSTLTCDLTLTFNDKNECTVTSATNGYTATGTGKFVEDGEKNSFNNKDRDVLYLDYTIDYGAKKYVTKDTLVVRDRQIKGEWFNVINK</sequence>
<feature type="chain" id="PRO_5021352884" evidence="1">
    <location>
        <begin position="25"/>
        <end position="352"/>
    </location>
</feature>
<feature type="signal peptide" evidence="1">
    <location>
        <begin position="1"/>
        <end position="24"/>
    </location>
</feature>
<dbReference type="InterPro" id="IPR040580">
    <property type="entry name" value="DUF5627"/>
</dbReference>
<keyword evidence="5" id="KW-1185">Reference proteome</keyword>
<gene>
    <name evidence="4" type="ORF">E2605_02760</name>
</gene>
<dbReference type="AlphaFoldDB" id="A0A4Y8LA51"/>
<dbReference type="Gene3D" id="2.60.40.1740">
    <property type="entry name" value="hypothetical protein (bacova_03559)"/>
    <property type="match status" value="1"/>
</dbReference>
<dbReference type="EMBL" id="SOML01000001">
    <property type="protein sequence ID" value="TFD99024.1"/>
    <property type="molecule type" value="Genomic_DNA"/>
</dbReference>
<evidence type="ECO:0000259" key="2">
    <source>
        <dbReference type="Pfam" id="PF08522"/>
    </source>
</evidence>
<proteinExistence type="predicted"/>
<evidence type="ECO:0000259" key="3">
    <source>
        <dbReference type="Pfam" id="PF18620"/>
    </source>
</evidence>
<dbReference type="Proteomes" id="UP000297861">
    <property type="component" value="Unassembled WGS sequence"/>
</dbReference>
<evidence type="ECO:0000313" key="4">
    <source>
        <dbReference type="EMBL" id="TFD99024.1"/>
    </source>
</evidence>
<keyword evidence="1" id="KW-0732">Signal</keyword>
<dbReference type="PROSITE" id="PS51257">
    <property type="entry name" value="PROKAR_LIPOPROTEIN"/>
    <property type="match status" value="1"/>
</dbReference>
<reference evidence="4 5" key="1">
    <citation type="submission" date="2019-03" db="EMBL/GenBank/DDBJ databases">
        <title>San Antonio Military Medical Center submission to MRSN (WRAIR), pending publication.</title>
        <authorList>
            <person name="Blyth D.M."/>
            <person name="Mccarthy S.L."/>
            <person name="Schall S.E."/>
            <person name="Stam J.A."/>
            <person name="Ong A.C."/>
            <person name="Mcgann P.T."/>
        </authorList>
    </citation>
    <scope>NUCLEOTIDE SEQUENCE [LARGE SCALE GENOMIC DNA]</scope>
    <source>
        <strain evidence="4 5">MRSN571793</strain>
    </source>
</reference>
<evidence type="ECO:0000256" key="1">
    <source>
        <dbReference type="SAM" id="SignalP"/>
    </source>
</evidence>
<protein>
    <submittedName>
        <fullName evidence="4">DUF1735 domain-containing protein</fullName>
    </submittedName>
</protein>
<feature type="domain" description="DUF5627" evidence="3">
    <location>
        <begin position="200"/>
        <end position="341"/>
    </location>
</feature>
<dbReference type="Pfam" id="PF18620">
    <property type="entry name" value="DUF5627"/>
    <property type="match status" value="1"/>
</dbReference>
<dbReference type="OrthoDB" id="1041979at2"/>
<organism evidence="4 5">
    <name type="scientific">Dysgonomonas capnocytophagoides</name>
    <dbReference type="NCBI Taxonomy" id="45254"/>
    <lineage>
        <taxon>Bacteria</taxon>
        <taxon>Pseudomonadati</taxon>
        <taxon>Bacteroidota</taxon>
        <taxon>Bacteroidia</taxon>
        <taxon>Bacteroidales</taxon>
        <taxon>Dysgonomonadaceae</taxon>
        <taxon>Dysgonomonas</taxon>
    </lineage>
</organism>
<accession>A0A4Y8LA51</accession>
<evidence type="ECO:0000313" key="5">
    <source>
        <dbReference type="Proteomes" id="UP000297861"/>
    </source>
</evidence>
<dbReference type="STRING" id="1121485.GCA_000426485_00230"/>
<dbReference type="Gene3D" id="2.40.128.420">
    <property type="match status" value="1"/>
</dbReference>
<dbReference type="InterPro" id="IPR013728">
    <property type="entry name" value="BT_3987-like_N"/>
</dbReference>
<dbReference type="Pfam" id="PF08522">
    <property type="entry name" value="BT_3987-like_N"/>
    <property type="match status" value="1"/>
</dbReference>
<feature type="domain" description="BT-3987-like N-terminal" evidence="2">
    <location>
        <begin position="37"/>
        <end position="162"/>
    </location>
</feature>